<gene>
    <name evidence="2" type="ORF">C8263_12740</name>
</gene>
<dbReference type="Proteomes" id="UP000240317">
    <property type="component" value="Unassembled WGS sequence"/>
</dbReference>
<dbReference type="AlphaFoldDB" id="A0A2T3W6B1"/>
<keyword evidence="1" id="KW-1133">Transmembrane helix</keyword>
<keyword evidence="3" id="KW-1185">Reference proteome</keyword>
<feature type="transmembrane region" description="Helical" evidence="1">
    <location>
        <begin position="72"/>
        <end position="94"/>
    </location>
</feature>
<evidence type="ECO:0000256" key="1">
    <source>
        <dbReference type="SAM" id="Phobius"/>
    </source>
</evidence>
<evidence type="ECO:0000313" key="2">
    <source>
        <dbReference type="EMBL" id="PTA67431.1"/>
    </source>
</evidence>
<protein>
    <recommendedName>
        <fullName evidence="4">DUF1269 domain-containing protein</fullName>
    </recommendedName>
</protein>
<keyword evidence="1" id="KW-0472">Membrane</keyword>
<keyword evidence="1" id="KW-0812">Transmembrane</keyword>
<accession>A0A2T3W6B1</accession>
<dbReference type="RefSeq" id="WP_107138515.1">
    <property type="nucleotide sequence ID" value="NZ_PYSV01000012.1"/>
</dbReference>
<organism evidence="2 3">
    <name type="scientific">Deinococcus arcticus</name>
    <dbReference type="NCBI Taxonomy" id="2136176"/>
    <lineage>
        <taxon>Bacteria</taxon>
        <taxon>Thermotogati</taxon>
        <taxon>Deinococcota</taxon>
        <taxon>Deinococci</taxon>
        <taxon>Deinococcales</taxon>
        <taxon>Deinococcaceae</taxon>
        <taxon>Deinococcus</taxon>
    </lineage>
</organism>
<dbReference type="OrthoDB" id="69417at2"/>
<comment type="caution">
    <text evidence="2">The sequence shown here is derived from an EMBL/GenBank/DDBJ whole genome shotgun (WGS) entry which is preliminary data.</text>
</comment>
<dbReference type="EMBL" id="PYSV01000012">
    <property type="protein sequence ID" value="PTA67431.1"/>
    <property type="molecule type" value="Genomic_DNA"/>
</dbReference>
<feature type="transmembrane region" description="Helical" evidence="1">
    <location>
        <begin position="100"/>
        <end position="122"/>
    </location>
</feature>
<evidence type="ECO:0008006" key="4">
    <source>
        <dbReference type="Google" id="ProtNLM"/>
    </source>
</evidence>
<reference evidence="2 3" key="1">
    <citation type="submission" date="2018-03" db="EMBL/GenBank/DDBJ databases">
        <title>Draft genome of Deinococcus sp. OD32.</title>
        <authorList>
            <person name="Wang X.-P."/>
            <person name="Du Z.-J."/>
        </authorList>
    </citation>
    <scope>NUCLEOTIDE SEQUENCE [LARGE SCALE GENOMIC DNA]</scope>
    <source>
        <strain evidence="2 3">OD32</strain>
    </source>
</reference>
<evidence type="ECO:0000313" key="3">
    <source>
        <dbReference type="Proteomes" id="UP000240317"/>
    </source>
</evidence>
<name>A0A2T3W6B1_9DEIO</name>
<sequence>MESVVALFREPRQAQGVLQDLQQRGFDRDHLGFALADVVAEDDIAQQTGVSPEAGEPAGSASVIRGMIGGTLAGLALTVPIWLLLLAFPVTRIYQEGGLFGILFGVIGGASLGGLFGALAGSDHGDYVKLLRRMGVPAAQAEKFYQGIKGGHVLVIARDPSGARADEALSLMRKHGAVKLDEVVGGGRLQSERTGQDGH</sequence>
<proteinExistence type="predicted"/>